<organism evidence="2">
    <name type="scientific">marine metagenome</name>
    <dbReference type="NCBI Taxonomy" id="408172"/>
    <lineage>
        <taxon>unclassified sequences</taxon>
        <taxon>metagenomes</taxon>
        <taxon>ecological metagenomes</taxon>
    </lineage>
</organism>
<keyword evidence="1" id="KW-0472">Membrane</keyword>
<name>A0A382CSP1_9ZZZZ</name>
<feature type="transmembrane region" description="Helical" evidence="1">
    <location>
        <begin position="41"/>
        <end position="58"/>
    </location>
</feature>
<gene>
    <name evidence="2" type="ORF">METZ01_LOCUS181969</name>
</gene>
<feature type="transmembrane region" description="Helical" evidence="1">
    <location>
        <begin position="70"/>
        <end position="92"/>
    </location>
</feature>
<proteinExistence type="predicted"/>
<evidence type="ECO:0008006" key="3">
    <source>
        <dbReference type="Google" id="ProtNLM"/>
    </source>
</evidence>
<protein>
    <recommendedName>
        <fullName evidence="3">Transcription factor zinc-finger domain-containing protein</fullName>
    </recommendedName>
</protein>
<sequence>MAIEEALDETSFQFASAEVFLCPNGCGELSYDRHDKVSQEVKLGGQVIGLLLLVFGLIMDGSGDSENWKWILLGVAILGYSLFATGETTAYFSCINCGGGMLDSKTIISKIGVDKALTIERALRNCEAGEKMCPSCEGRMNRIPITYVMPDNSGGNIGLAVILAMIPNKKEYLDLDGCSSCGLFWFDSGEMSNVSLSESMGRDVRRRVARESVQLSVGRAENTNCMHIDDLTEKKCRRVTFRGTQYCYKHQPE</sequence>
<evidence type="ECO:0000313" key="2">
    <source>
        <dbReference type="EMBL" id="SVB29115.1"/>
    </source>
</evidence>
<dbReference type="AlphaFoldDB" id="A0A382CSP1"/>
<keyword evidence="1" id="KW-1133">Transmembrane helix</keyword>
<keyword evidence="1" id="KW-0812">Transmembrane</keyword>
<dbReference type="EMBL" id="UINC01035929">
    <property type="protein sequence ID" value="SVB29115.1"/>
    <property type="molecule type" value="Genomic_DNA"/>
</dbReference>
<reference evidence="2" key="1">
    <citation type="submission" date="2018-05" db="EMBL/GenBank/DDBJ databases">
        <authorList>
            <person name="Lanie J.A."/>
            <person name="Ng W.-L."/>
            <person name="Kazmierczak K.M."/>
            <person name="Andrzejewski T.M."/>
            <person name="Davidsen T.M."/>
            <person name="Wayne K.J."/>
            <person name="Tettelin H."/>
            <person name="Glass J.I."/>
            <person name="Rusch D."/>
            <person name="Podicherti R."/>
            <person name="Tsui H.-C.T."/>
            <person name="Winkler M.E."/>
        </authorList>
    </citation>
    <scope>NUCLEOTIDE SEQUENCE</scope>
</reference>
<accession>A0A382CSP1</accession>
<evidence type="ECO:0000256" key="1">
    <source>
        <dbReference type="SAM" id="Phobius"/>
    </source>
</evidence>